<accession>A0ABN1B970</accession>
<gene>
    <name evidence="1" type="ORF">GCM10009544_61740</name>
</gene>
<evidence type="ECO:0008006" key="3">
    <source>
        <dbReference type="Google" id="ProtNLM"/>
    </source>
</evidence>
<protein>
    <recommendedName>
        <fullName evidence="3">CENP-V/GFA domain-containing protein</fullName>
    </recommendedName>
</protein>
<dbReference type="EMBL" id="BAAAHB010000131">
    <property type="protein sequence ID" value="GAA0492927.1"/>
    <property type="molecule type" value="Genomic_DNA"/>
</dbReference>
<dbReference type="Proteomes" id="UP001499895">
    <property type="component" value="Unassembled WGS sequence"/>
</dbReference>
<name>A0ABN1B970_9ACTN</name>
<reference evidence="1 2" key="1">
    <citation type="journal article" date="2019" name="Int. J. Syst. Evol. Microbiol.">
        <title>The Global Catalogue of Microorganisms (GCM) 10K type strain sequencing project: providing services to taxonomists for standard genome sequencing and annotation.</title>
        <authorList>
            <consortium name="The Broad Institute Genomics Platform"/>
            <consortium name="The Broad Institute Genome Sequencing Center for Infectious Disease"/>
            <person name="Wu L."/>
            <person name="Ma J."/>
        </authorList>
    </citation>
    <scope>NUCLEOTIDE SEQUENCE [LARGE SCALE GENOMIC DNA]</scope>
    <source>
        <strain evidence="1 2">JCM 10649</strain>
    </source>
</reference>
<organism evidence="1 2">
    <name type="scientific">Streptomyces stramineus</name>
    <dbReference type="NCBI Taxonomy" id="173861"/>
    <lineage>
        <taxon>Bacteria</taxon>
        <taxon>Bacillati</taxon>
        <taxon>Actinomycetota</taxon>
        <taxon>Actinomycetes</taxon>
        <taxon>Kitasatosporales</taxon>
        <taxon>Streptomycetaceae</taxon>
        <taxon>Streptomyces</taxon>
    </lineage>
</organism>
<evidence type="ECO:0000313" key="2">
    <source>
        <dbReference type="Proteomes" id="UP001499895"/>
    </source>
</evidence>
<sequence>MPEAASCEAGWRPSPPSTFGITFTRHAGRPAEAPGRWDHPAMSCTCAASFTVQLHDGGTRYPVIPTDRHTEISYYFDARCTRCGAKYGDPFARVDNEGQVLADHMQAVPLVDRMWFSKQCGPFTCGCDQESLAVDSAISGP</sequence>
<evidence type="ECO:0000313" key="1">
    <source>
        <dbReference type="EMBL" id="GAA0492927.1"/>
    </source>
</evidence>
<keyword evidence="2" id="KW-1185">Reference proteome</keyword>
<comment type="caution">
    <text evidence="1">The sequence shown here is derived from an EMBL/GenBank/DDBJ whole genome shotgun (WGS) entry which is preliminary data.</text>
</comment>
<proteinExistence type="predicted"/>